<dbReference type="Gene3D" id="1.10.340.70">
    <property type="match status" value="1"/>
</dbReference>
<evidence type="ECO:0000313" key="3">
    <source>
        <dbReference type="EMBL" id="GIX96544.1"/>
    </source>
</evidence>
<keyword evidence="4" id="KW-1185">Reference proteome</keyword>
<gene>
    <name evidence="3" type="ORF">CDAR_187661</name>
</gene>
<dbReference type="Gene3D" id="3.30.420.10">
    <property type="entry name" value="Ribonuclease H-like superfamily/Ribonuclease H"/>
    <property type="match status" value="1"/>
</dbReference>
<dbReference type="PROSITE" id="PS50994">
    <property type="entry name" value="INTEGRASE"/>
    <property type="match status" value="1"/>
</dbReference>
<dbReference type="GO" id="GO:0003676">
    <property type="term" value="F:nucleic acid binding"/>
    <property type="evidence" value="ECO:0007669"/>
    <property type="project" value="InterPro"/>
</dbReference>
<keyword evidence="3" id="KW-0695">RNA-directed DNA polymerase</keyword>
<dbReference type="EMBL" id="BPLQ01002938">
    <property type="protein sequence ID" value="GIX96544.1"/>
    <property type="molecule type" value="Genomic_DNA"/>
</dbReference>
<dbReference type="InterPro" id="IPR012337">
    <property type="entry name" value="RNaseH-like_sf"/>
</dbReference>
<dbReference type="AlphaFoldDB" id="A0AAV4PIT0"/>
<dbReference type="PANTHER" id="PTHR37984">
    <property type="entry name" value="PROTEIN CBG26694"/>
    <property type="match status" value="1"/>
</dbReference>
<dbReference type="InterPro" id="IPR050951">
    <property type="entry name" value="Retrovirus_Pol_polyprotein"/>
</dbReference>
<dbReference type="InterPro" id="IPR041588">
    <property type="entry name" value="Integrase_H2C2"/>
</dbReference>
<dbReference type="SUPFAM" id="SSF53098">
    <property type="entry name" value="Ribonuclease H-like"/>
    <property type="match status" value="1"/>
</dbReference>
<comment type="caution">
    <text evidence="3">The sequence shown here is derived from an EMBL/GenBank/DDBJ whole genome shotgun (WGS) entry which is preliminary data.</text>
</comment>
<sequence length="209" mass="23842">MRNEVDRKKVFSSLHSISHPGIKATVKLVEERYVWPGIKTDVRTWAQQCLAYQRSKVTRHTQSKLGAFIPSNTRFEHVHIDIVGPLPPSEGFRYCLTCVDRFSKWAEAYPLVDISASSVASTFYTRWVARFGNPLRITTDQGTQFEAFTKFLGTARHRTSPYHPTGNGQVERLHRQLKAAIRSHSTSSGVQFFLLSSWDSGLHGKRTYK</sequence>
<dbReference type="Pfam" id="PF17921">
    <property type="entry name" value="Integrase_H2C2"/>
    <property type="match status" value="1"/>
</dbReference>
<protein>
    <recommendedName>
        <fullName evidence="1">RNA-directed DNA polymerase</fullName>
        <ecNumber evidence="1">2.7.7.49</ecNumber>
    </recommendedName>
</protein>
<dbReference type="PANTHER" id="PTHR37984:SF15">
    <property type="entry name" value="INTEGRASE CATALYTIC DOMAIN-CONTAINING PROTEIN"/>
    <property type="match status" value="1"/>
</dbReference>
<dbReference type="GO" id="GO:0015074">
    <property type="term" value="P:DNA integration"/>
    <property type="evidence" value="ECO:0007669"/>
    <property type="project" value="InterPro"/>
</dbReference>
<dbReference type="Proteomes" id="UP001054837">
    <property type="component" value="Unassembled WGS sequence"/>
</dbReference>
<dbReference type="InterPro" id="IPR036397">
    <property type="entry name" value="RNaseH_sf"/>
</dbReference>
<dbReference type="InterPro" id="IPR001584">
    <property type="entry name" value="Integrase_cat-core"/>
</dbReference>
<evidence type="ECO:0000256" key="1">
    <source>
        <dbReference type="ARBA" id="ARBA00012493"/>
    </source>
</evidence>
<feature type="domain" description="Integrase catalytic" evidence="2">
    <location>
        <begin position="66"/>
        <end position="209"/>
    </location>
</feature>
<accession>A0AAV4PIT0</accession>
<keyword evidence="3" id="KW-0548">Nucleotidyltransferase</keyword>
<evidence type="ECO:0000259" key="2">
    <source>
        <dbReference type="PROSITE" id="PS50994"/>
    </source>
</evidence>
<keyword evidence="3" id="KW-0808">Transferase</keyword>
<name>A0AAV4PIT0_9ARAC</name>
<dbReference type="GO" id="GO:0003964">
    <property type="term" value="F:RNA-directed DNA polymerase activity"/>
    <property type="evidence" value="ECO:0007669"/>
    <property type="project" value="UniProtKB-KW"/>
</dbReference>
<dbReference type="EC" id="2.7.7.49" evidence="1"/>
<reference evidence="3 4" key="1">
    <citation type="submission" date="2021-06" db="EMBL/GenBank/DDBJ databases">
        <title>Caerostris darwini draft genome.</title>
        <authorList>
            <person name="Kono N."/>
            <person name="Arakawa K."/>
        </authorList>
    </citation>
    <scope>NUCLEOTIDE SEQUENCE [LARGE SCALE GENOMIC DNA]</scope>
</reference>
<proteinExistence type="predicted"/>
<organism evidence="3 4">
    <name type="scientific">Caerostris darwini</name>
    <dbReference type="NCBI Taxonomy" id="1538125"/>
    <lineage>
        <taxon>Eukaryota</taxon>
        <taxon>Metazoa</taxon>
        <taxon>Ecdysozoa</taxon>
        <taxon>Arthropoda</taxon>
        <taxon>Chelicerata</taxon>
        <taxon>Arachnida</taxon>
        <taxon>Araneae</taxon>
        <taxon>Araneomorphae</taxon>
        <taxon>Entelegynae</taxon>
        <taxon>Araneoidea</taxon>
        <taxon>Araneidae</taxon>
        <taxon>Caerostris</taxon>
    </lineage>
</organism>
<dbReference type="Pfam" id="PF00665">
    <property type="entry name" value="rve"/>
    <property type="match status" value="1"/>
</dbReference>
<evidence type="ECO:0000313" key="4">
    <source>
        <dbReference type="Proteomes" id="UP001054837"/>
    </source>
</evidence>